<dbReference type="Gene3D" id="3.40.50.10140">
    <property type="entry name" value="Toll/interleukin-1 receptor homology (TIR) domain"/>
    <property type="match status" value="1"/>
</dbReference>
<dbReference type="PROSITE" id="PS50104">
    <property type="entry name" value="TIR"/>
    <property type="match status" value="1"/>
</dbReference>
<gene>
    <name evidence="6" type="ORF">VitviT2T_028603</name>
</gene>
<dbReference type="InterPro" id="IPR058192">
    <property type="entry name" value="WHD_ROQ1-like"/>
</dbReference>
<keyword evidence="1" id="KW-0433">Leucine-rich repeat</keyword>
<dbReference type="SUPFAM" id="SSF53756">
    <property type="entry name" value="UDP-Glycosyltransferase/glycogen phosphorylase"/>
    <property type="match status" value="1"/>
</dbReference>
<dbReference type="InterPro" id="IPR006380">
    <property type="entry name" value="SPP-like_dom"/>
</dbReference>
<dbReference type="InterPro" id="IPR044974">
    <property type="entry name" value="Disease_R_plants"/>
</dbReference>
<dbReference type="InterPro" id="IPR032675">
    <property type="entry name" value="LRR_dom_sf"/>
</dbReference>
<sequence>MASADRNYDVFLSFRGEDTRKNFSDHLYTTLIANGIHTFRDSEELDKGGDIASELSRVIQKSRIFIIIFSRNYATSKWCLNELVKITERMTQKESTIHPVFYHVNPSEVRHQSGSYGEAFSNYEKDADLEKENIVKWRAALTQVGNLSGWHVDNQYESEVLIGITNDIIRRLNREPLNVGKNIIGMSFHLEKLKSLMNIESNEVCVVGISGIGGIGKTTIAKAIYNDISYEFHGSCFLKNVRERSKDNTLQLQQELLHGILRGKCLKVSNIEEGLKMIKNCLNSKKVLVVLDDVDALKQLEYLAEEPEWFSTKSIVIITTRDKRFLTQYGKHVSYEVEKLNEEESIELFSRWAFKQNLPQEAYRNLSYHIIEYAKGLPLALKVLGSFFLGKTRSQWKEALHKLEKIPHIEIQNVLKISYDGLNDIEKGIFLDIACFFEGEDKEVVSRILHNVSIECGISILHDKGLITILENKLEMHNLIQQMGHEIVRQECPKEPGKWSRLWDPEDVYRVLTKNTGTEAIEGIILDISASEQIQFTTEAFKMMNRLRLLIVHQDAKYDSMVEHHVVGDQVQLSKMHLPANFQIPSFELTFLHWDGYSLESLPSNFQADNLVELHLRCSNIKQLCEGNMIFNILKVINLSFSVHLIKIPDITSVPNLEILILEGCTNLMSLPSDIYKLKGLRTLCCRECLKLRSFPEIKERMKNLRELYLSETDLKELPSSSTKHLKGLTDLDLTGCRNLIHVPKSICAMRSLKALSFSYCPKLDKLPEDLESLPCLESLSLNFLRCELPCLSGLSSLKELSLDQSNITGEVIPNDNGLSSLKSLSLNYNRMERGILSNIFCLSSLEELKLRGNHFSTIPAGISKLPRLRSLNLSHCKKLLQIPELPSSLRALDTHGSPVTLSSGPWSLLKCFKSAIQGVFINPALVEPFGLTLIEAAAYGLPVVATKNSGPVDIIKAQNNGLLVDPHDQKGIADALLKLLADKNLWDLEDLSLKFSVDGDFKLNGELDAATRQKELIEALTRMASSNGNSSVSYHSGRRQGLFVIAADCYDSNGDCTERLPTIIKNVMKSTSSGLGRIGFVLLTGLSLQEILEKLRCCQVNLEEIDALVCNSGIEIYYPWRDLIADLEYEAHVENRWPGESVRSVVTRLAQGEGGAEDDIVEYAGVCSTRCYSYGVKPGAKTRRIDDLRQRMWMRGFRCNLVYTHATSRDTDYEDLLVGLHKTIILRGLVEYGSEKLLRHEDSFKREDMIPQDSPNIAFEEEGYEALDISAALLTLRIK</sequence>
<dbReference type="Gene3D" id="1.10.8.430">
    <property type="entry name" value="Helical domain of apoptotic protease-activating factors"/>
    <property type="match status" value="1"/>
</dbReference>
<dbReference type="Pfam" id="PF23282">
    <property type="entry name" value="WHD_ROQ1"/>
    <property type="match status" value="1"/>
</dbReference>
<dbReference type="InterPro" id="IPR001296">
    <property type="entry name" value="Glyco_trans_1"/>
</dbReference>
<dbReference type="SUPFAM" id="SSF52058">
    <property type="entry name" value="L domain-like"/>
    <property type="match status" value="1"/>
</dbReference>
<evidence type="ECO:0000259" key="5">
    <source>
        <dbReference type="PROSITE" id="PS50104"/>
    </source>
</evidence>
<organism evidence="6 7">
    <name type="scientific">Vitis vinifera</name>
    <name type="common">Grape</name>
    <dbReference type="NCBI Taxonomy" id="29760"/>
    <lineage>
        <taxon>Eukaryota</taxon>
        <taxon>Viridiplantae</taxon>
        <taxon>Streptophyta</taxon>
        <taxon>Embryophyta</taxon>
        <taxon>Tracheophyta</taxon>
        <taxon>Spermatophyta</taxon>
        <taxon>Magnoliopsida</taxon>
        <taxon>eudicotyledons</taxon>
        <taxon>Gunneridae</taxon>
        <taxon>Pentapetalae</taxon>
        <taxon>rosids</taxon>
        <taxon>Vitales</taxon>
        <taxon>Vitaceae</taxon>
        <taxon>Viteae</taxon>
        <taxon>Vitis</taxon>
    </lineage>
</organism>
<dbReference type="Proteomes" id="UP001227230">
    <property type="component" value="Chromosome 18"/>
</dbReference>
<evidence type="ECO:0000313" key="7">
    <source>
        <dbReference type="Proteomes" id="UP001227230"/>
    </source>
</evidence>
<dbReference type="Pfam" id="PF00534">
    <property type="entry name" value="Glycos_transf_1"/>
    <property type="match status" value="1"/>
</dbReference>
<accession>A0ABY9DVI3</accession>
<dbReference type="Pfam" id="PF00931">
    <property type="entry name" value="NB-ARC"/>
    <property type="match status" value="1"/>
</dbReference>
<evidence type="ECO:0000256" key="2">
    <source>
        <dbReference type="ARBA" id="ARBA00022676"/>
    </source>
</evidence>
<keyword evidence="2" id="KW-0328">Glycosyltransferase</keyword>
<keyword evidence="7" id="KW-1185">Reference proteome</keyword>
<proteinExistence type="predicted"/>
<dbReference type="EMBL" id="CP126665">
    <property type="protein sequence ID" value="WKA11068.1"/>
    <property type="molecule type" value="Genomic_DNA"/>
</dbReference>
<dbReference type="Gene3D" id="3.80.10.10">
    <property type="entry name" value="Ribonuclease Inhibitor"/>
    <property type="match status" value="3"/>
</dbReference>
<evidence type="ECO:0000313" key="6">
    <source>
        <dbReference type="EMBL" id="WKA11068.1"/>
    </source>
</evidence>
<dbReference type="Gene3D" id="3.40.50.2000">
    <property type="entry name" value="Glycogen Phosphorylase B"/>
    <property type="match status" value="1"/>
</dbReference>
<evidence type="ECO:0000256" key="4">
    <source>
        <dbReference type="ARBA" id="ARBA00022821"/>
    </source>
</evidence>
<dbReference type="PANTHER" id="PTHR11017:SF570">
    <property type="entry name" value="DISEASE RESISTANCE PROTEIN (TIR-NBS CLASS)-RELATED"/>
    <property type="match status" value="1"/>
</dbReference>
<dbReference type="InterPro" id="IPR025875">
    <property type="entry name" value="Leu-rich_rpt_4"/>
</dbReference>
<dbReference type="SUPFAM" id="SSF46785">
    <property type="entry name" value="Winged helix' DNA-binding domain"/>
    <property type="match status" value="1"/>
</dbReference>
<evidence type="ECO:0000256" key="3">
    <source>
        <dbReference type="ARBA" id="ARBA00022737"/>
    </source>
</evidence>
<reference evidence="6 7" key="1">
    <citation type="journal article" date="2023" name="Hortic Res">
        <title>The complete reference genome for grapevine (Vitis vinifera L.) genetics and breeding.</title>
        <authorList>
            <person name="Shi X."/>
            <person name="Cao S."/>
            <person name="Wang X."/>
            <person name="Huang S."/>
            <person name="Wang Y."/>
            <person name="Liu Z."/>
            <person name="Liu W."/>
            <person name="Leng X."/>
            <person name="Peng Y."/>
            <person name="Wang N."/>
            <person name="Wang Y."/>
            <person name="Ma Z."/>
            <person name="Xu X."/>
            <person name="Zhang F."/>
            <person name="Xue H."/>
            <person name="Zhong H."/>
            <person name="Wang Y."/>
            <person name="Zhang K."/>
            <person name="Velt A."/>
            <person name="Avia K."/>
            <person name="Holtgrawe D."/>
            <person name="Grimplet J."/>
            <person name="Matus J.T."/>
            <person name="Ware D."/>
            <person name="Wu X."/>
            <person name="Wang H."/>
            <person name="Liu C."/>
            <person name="Fang Y."/>
            <person name="Rustenholz C."/>
            <person name="Cheng Z."/>
            <person name="Xiao H."/>
            <person name="Zhou Y."/>
        </authorList>
    </citation>
    <scope>NUCLEOTIDE SEQUENCE [LARGE SCALE GENOMIC DNA]</scope>
    <source>
        <strain evidence="7">cv. Pinot noir / PN40024</strain>
        <tissue evidence="6">Leaf</tissue>
    </source>
</reference>
<dbReference type="SMART" id="SM00369">
    <property type="entry name" value="LRR_TYP"/>
    <property type="match status" value="4"/>
</dbReference>
<dbReference type="Pfam" id="PF01582">
    <property type="entry name" value="TIR"/>
    <property type="match status" value="1"/>
</dbReference>
<dbReference type="InterPro" id="IPR035897">
    <property type="entry name" value="Toll_tir_struct_dom_sf"/>
</dbReference>
<dbReference type="PANTHER" id="PTHR11017">
    <property type="entry name" value="LEUCINE-RICH REPEAT-CONTAINING PROTEIN"/>
    <property type="match status" value="1"/>
</dbReference>
<dbReference type="InterPro" id="IPR003591">
    <property type="entry name" value="Leu-rich_rpt_typical-subtyp"/>
</dbReference>
<dbReference type="Pfam" id="PF05116">
    <property type="entry name" value="S6PP"/>
    <property type="match status" value="1"/>
</dbReference>
<name>A0ABY9DVI3_VITVI</name>
<dbReference type="InterPro" id="IPR036390">
    <property type="entry name" value="WH_DNA-bd_sf"/>
</dbReference>
<dbReference type="InterPro" id="IPR042197">
    <property type="entry name" value="Apaf_helical"/>
</dbReference>
<keyword evidence="4" id="KW-0611">Plant defense</keyword>
<dbReference type="SUPFAM" id="SSF52200">
    <property type="entry name" value="Toll/Interleukin receptor TIR domain"/>
    <property type="match status" value="1"/>
</dbReference>
<dbReference type="Gene3D" id="3.40.50.300">
    <property type="entry name" value="P-loop containing nucleotide triphosphate hydrolases"/>
    <property type="match status" value="1"/>
</dbReference>
<keyword evidence="2" id="KW-0808">Transferase</keyword>
<evidence type="ECO:0000256" key="1">
    <source>
        <dbReference type="ARBA" id="ARBA00022614"/>
    </source>
</evidence>
<dbReference type="Pfam" id="PF12799">
    <property type="entry name" value="LRR_4"/>
    <property type="match status" value="1"/>
</dbReference>
<feature type="domain" description="TIR" evidence="5">
    <location>
        <begin position="6"/>
        <end position="172"/>
    </location>
</feature>
<dbReference type="InterPro" id="IPR000157">
    <property type="entry name" value="TIR_dom"/>
</dbReference>
<dbReference type="InterPro" id="IPR002182">
    <property type="entry name" value="NB-ARC"/>
</dbReference>
<dbReference type="PRINTS" id="PR00364">
    <property type="entry name" value="DISEASERSIST"/>
</dbReference>
<dbReference type="SUPFAM" id="SSF52540">
    <property type="entry name" value="P-loop containing nucleoside triphosphate hydrolases"/>
    <property type="match status" value="1"/>
</dbReference>
<keyword evidence="3" id="KW-0677">Repeat</keyword>
<dbReference type="InterPro" id="IPR027417">
    <property type="entry name" value="P-loop_NTPase"/>
</dbReference>
<protein>
    <recommendedName>
        <fullName evidence="5">TIR domain-containing protein</fullName>
    </recommendedName>
</protein>
<dbReference type="SMART" id="SM00255">
    <property type="entry name" value="TIR"/>
    <property type="match status" value="1"/>
</dbReference>